<keyword evidence="9 10" id="KW-0624">Polysaccharide degradation</keyword>
<dbReference type="GO" id="GO:0005576">
    <property type="term" value="C:extracellular region"/>
    <property type="evidence" value="ECO:0007669"/>
    <property type="project" value="UniProtKB-SubCell"/>
</dbReference>
<evidence type="ECO:0000256" key="3">
    <source>
        <dbReference type="ARBA" id="ARBA00007799"/>
    </source>
</evidence>
<comment type="caution">
    <text evidence="11">The sequence shown here is derived from an EMBL/GenBank/DDBJ whole genome shotgun (WGS) entry which is preliminary data.</text>
</comment>
<dbReference type="AlphaFoldDB" id="A0AAD6ZAR1"/>
<dbReference type="EC" id="3.2.1.132" evidence="10"/>
<keyword evidence="5 10" id="KW-0732">Signal</keyword>
<dbReference type="InterPro" id="IPR009939">
    <property type="entry name" value="Chitosanase_fungal"/>
</dbReference>
<dbReference type="EMBL" id="JARIHO010000067">
    <property type="protein sequence ID" value="KAJ7314334.1"/>
    <property type="molecule type" value="Genomic_DNA"/>
</dbReference>
<dbReference type="Pfam" id="PF07335">
    <property type="entry name" value="Glyco_hydro_75"/>
    <property type="match status" value="1"/>
</dbReference>
<organism evidence="11 12">
    <name type="scientific">Mycena albidolilacea</name>
    <dbReference type="NCBI Taxonomy" id="1033008"/>
    <lineage>
        <taxon>Eukaryota</taxon>
        <taxon>Fungi</taxon>
        <taxon>Dikarya</taxon>
        <taxon>Basidiomycota</taxon>
        <taxon>Agaricomycotina</taxon>
        <taxon>Agaricomycetes</taxon>
        <taxon>Agaricomycetidae</taxon>
        <taxon>Agaricales</taxon>
        <taxon>Marasmiineae</taxon>
        <taxon>Mycenaceae</taxon>
        <taxon>Mycena</taxon>
    </lineage>
</organism>
<comment type="subcellular location">
    <subcellularLocation>
        <location evidence="2 10">Secreted</location>
    </subcellularLocation>
</comment>
<feature type="chain" id="PRO_5041765826" description="Endo-chitosanase" evidence="10">
    <location>
        <begin position="19"/>
        <end position="245"/>
    </location>
</feature>
<dbReference type="Proteomes" id="UP001218218">
    <property type="component" value="Unassembled WGS sequence"/>
</dbReference>
<comment type="similarity">
    <text evidence="3 10">Belongs to the glycosyl hydrolase 75 family.</text>
</comment>
<dbReference type="PANTHER" id="PTHR42061">
    <property type="entry name" value="ENDO-CHITOSANASE"/>
    <property type="match status" value="1"/>
</dbReference>
<keyword evidence="8 10" id="KW-0326">Glycosidase</keyword>
<evidence type="ECO:0000256" key="9">
    <source>
        <dbReference type="ARBA" id="ARBA00023326"/>
    </source>
</evidence>
<dbReference type="GO" id="GO:0016977">
    <property type="term" value="F:chitosanase activity"/>
    <property type="evidence" value="ECO:0007669"/>
    <property type="project" value="UniProtKB-EC"/>
</dbReference>
<keyword evidence="7" id="KW-0119">Carbohydrate metabolism</keyword>
<evidence type="ECO:0000313" key="11">
    <source>
        <dbReference type="EMBL" id="KAJ7314334.1"/>
    </source>
</evidence>
<feature type="signal peptide" evidence="10">
    <location>
        <begin position="1"/>
        <end position="18"/>
    </location>
</feature>
<comment type="function">
    <text evidence="10">Chitosanase catalyzing the endo-type cleavage of chitosan, the deacylated form of chitin. Chitosanase may be crucial in the degradation of the deacetylated portion of chitin in the fungal cell wall.</text>
</comment>
<name>A0AAD6ZAR1_9AGAR</name>
<sequence>MKSSISLFLCSLISFAAALPQAGNLTRRDVGFRADPAGNIGGIYLAALASTQVPLAAFPHNRDVFTDVQIYGDWLNLDGVSAFYFFADMDVDCDGVAGCSDDPSGQPETSFGHLDATQVPYFVLPATFTETHGDIVQPNAVGAILCNGQMLYGIFGDNNGATPQVIGEASLLLAETCFPNEGLSANQGHTALDVLYIVFGTRVTPGVGDETIDIPTLKLVGDDQVGLLQSRLGLGPLFGGAPGPH</sequence>
<accession>A0AAD6ZAR1</accession>
<comment type="catalytic activity">
    <reaction evidence="1 10">
        <text>Endohydrolysis of beta-(1-&gt;4)-linkages between D-glucosamine residues in a partly acetylated chitosan.</text>
        <dbReference type="EC" id="3.2.1.132"/>
    </reaction>
</comment>
<evidence type="ECO:0000256" key="1">
    <source>
        <dbReference type="ARBA" id="ARBA00000405"/>
    </source>
</evidence>
<evidence type="ECO:0000256" key="6">
    <source>
        <dbReference type="ARBA" id="ARBA00022801"/>
    </source>
</evidence>
<gene>
    <name evidence="11" type="ORF">DFH08DRAFT_972745</name>
</gene>
<protein>
    <recommendedName>
        <fullName evidence="10">Endo-chitosanase</fullName>
        <ecNumber evidence="10">3.2.1.132</ecNumber>
    </recommendedName>
</protein>
<keyword evidence="6 10" id="KW-0378">Hydrolase</keyword>
<dbReference type="GO" id="GO:0000272">
    <property type="term" value="P:polysaccharide catabolic process"/>
    <property type="evidence" value="ECO:0007669"/>
    <property type="project" value="UniProtKB-KW"/>
</dbReference>
<evidence type="ECO:0000256" key="2">
    <source>
        <dbReference type="ARBA" id="ARBA00004613"/>
    </source>
</evidence>
<evidence type="ECO:0000256" key="4">
    <source>
        <dbReference type="ARBA" id="ARBA00022525"/>
    </source>
</evidence>
<evidence type="ECO:0000256" key="7">
    <source>
        <dbReference type="ARBA" id="ARBA00023277"/>
    </source>
</evidence>
<keyword evidence="12" id="KW-1185">Reference proteome</keyword>
<reference evidence="11" key="1">
    <citation type="submission" date="2023-03" db="EMBL/GenBank/DDBJ databases">
        <title>Massive genome expansion in bonnet fungi (Mycena s.s.) driven by repeated elements and novel gene families across ecological guilds.</title>
        <authorList>
            <consortium name="Lawrence Berkeley National Laboratory"/>
            <person name="Harder C.B."/>
            <person name="Miyauchi S."/>
            <person name="Viragh M."/>
            <person name="Kuo A."/>
            <person name="Thoen E."/>
            <person name="Andreopoulos B."/>
            <person name="Lu D."/>
            <person name="Skrede I."/>
            <person name="Drula E."/>
            <person name="Henrissat B."/>
            <person name="Morin E."/>
            <person name="Kohler A."/>
            <person name="Barry K."/>
            <person name="LaButti K."/>
            <person name="Morin E."/>
            <person name="Salamov A."/>
            <person name="Lipzen A."/>
            <person name="Mereny Z."/>
            <person name="Hegedus B."/>
            <person name="Baldrian P."/>
            <person name="Stursova M."/>
            <person name="Weitz H."/>
            <person name="Taylor A."/>
            <person name="Grigoriev I.V."/>
            <person name="Nagy L.G."/>
            <person name="Martin F."/>
            <person name="Kauserud H."/>
        </authorList>
    </citation>
    <scope>NUCLEOTIDE SEQUENCE</scope>
    <source>
        <strain evidence="11">CBHHK002</strain>
    </source>
</reference>
<evidence type="ECO:0000256" key="10">
    <source>
        <dbReference type="RuleBase" id="RU361208"/>
    </source>
</evidence>
<evidence type="ECO:0000256" key="8">
    <source>
        <dbReference type="ARBA" id="ARBA00023295"/>
    </source>
</evidence>
<dbReference type="PANTHER" id="PTHR42061:SF4">
    <property type="entry name" value="ENDO-CHITOSANASE"/>
    <property type="match status" value="1"/>
</dbReference>
<evidence type="ECO:0000313" key="12">
    <source>
        <dbReference type="Proteomes" id="UP001218218"/>
    </source>
</evidence>
<evidence type="ECO:0000256" key="5">
    <source>
        <dbReference type="ARBA" id="ARBA00022729"/>
    </source>
</evidence>
<proteinExistence type="inferred from homology"/>
<keyword evidence="4" id="KW-0964">Secreted</keyword>